<evidence type="ECO:0000313" key="3">
    <source>
        <dbReference type="Proteomes" id="UP001205105"/>
    </source>
</evidence>
<name>A0AAD5H6S5_9CHLO</name>
<dbReference type="Gene3D" id="3.40.250.10">
    <property type="entry name" value="Rhodanese-like domain"/>
    <property type="match status" value="1"/>
</dbReference>
<evidence type="ECO:0000259" key="1">
    <source>
        <dbReference type="PROSITE" id="PS50206"/>
    </source>
</evidence>
<gene>
    <name evidence="2" type="ORF">COHA_003437</name>
</gene>
<sequence>MVVAAAQRCTVVAAAGQRVQLQPAQRGAFRAAALRRVAAAPRRRAALAAQAYAIATVEEARCLIEKAGYKYLDVRPTLELEEVGKWRGCINVPLINSSWKYNAETRKKEVVKEDNLDFIAQVQKKIPNKDTPIIVGCSNGTTYSIDALELLDEAGYTCLVGLKGGFYAWFRVFDNKGGRRRSGEYAEQYTHDGDSCGIHSSGAGFDKVDKIEAWVPPSF</sequence>
<dbReference type="Proteomes" id="UP001205105">
    <property type="component" value="Unassembled WGS sequence"/>
</dbReference>
<dbReference type="PANTHER" id="PTHR44542">
    <property type="entry name" value="THIOSULFATE SULFURTRANSFERASE 18"/>
    <property type="match status" value="1"/>
</dbReference>
<dbReference type="InterPro" id="IPR001763">
    <property type="entry name" value="Rhodanese-like_dom"/>
</dbReference>
<organism evidence="2 3">
    <name type="scientific">Chlorella ohadii</name>
    <dbReference type="NCBI Taxonomy" id="2649997"/>
    <lineage>
        <taxon>Eukaryota</taxon>
        <taxon>Viridiplantae</taxon>
        <taxon>Chlorophyta</taxon>
        <taxon>core chlorophytes</taxon>
        <taxon>Trebouxiophyceae</taxon>
        <taxon>Chlorellales</taxon>
        <taxon>Chlorellaceae</taxon>
        <taxon>Chlorella clade</taxon>
        <taxon>Chlorella</taxon>
    </lineage>
</organism>
<dbReference type="EMBL" id="JADXDR010000046">
    <property type="protein sequence ID" value="KAI7842928.1"/>
    <property type="molecule type" value="Genomic_DNA"/>
</dbReference>
<dbReference type="SUPFAM" id="SSF52821">
    <property type="entry name" value="Rhodanese/Cell cycle control phosphatase"/>
    <property type="match status" value="1"/>
</dbReference>
<proteinExistence type="predicted"/>
<dbReference type="PROSITE" id="PS50206">
    <property type="entry name" value="RHODANESE_3"/>
    <property type="match status" value="1"/>
</dbReference>
<dbReference type="InterPro" id="IPR044684">
    <property type="entry name" value="STR17/STR18/HARC1-like"/>
</dbReference>
<evidence type="ECO:0000313" key="2">
    <source>
        <dbReference type="EMBL" id="KAI7842928.1"/>
    </source>
</evidence>
<dbReference type="AlphaFoldDB" id="A0AAD5H6S5"/>
<keyword evidence="3" id="KW-1185">Reference proteome</keyword>
<dbReference type="PANTHER" id="PTHR44542:SF14">
    <property type="entry name" value="PROTEIN HIGH ARSENIC CONTENT 1, MITOCHONDRIAL-RELATED"/>
    <property type="match status" value="1"/>
</dbReference>
<dbReference type="GO" id="GO:0003824">
    <property type="term" value="F:catalytic activity"/>
    <property type="evidence" value="ECO:0007669"/>
    <property type="project" value="InterPro"/>
</dbReference>
<comment type="caution">
    <text evidence="2">The sequence shown here is derived from an EMBL/GenBank/DDBJ whole genome shotgun (WGS) entry which is preliminary data.</text>
</comment>
<dbReference type="CDD" id="cd00158">
    <property type="entry name" value="RHOD"/>
    <property type="match status" value="1"/>
</dbReference>
<dbReference type="SMART" id="SM00450">
    <property type="entry name" value="RHOD"/>
    <property type="match status" value="1"/>
</dbReference>
<reference evidence="2" key="1">
    <citation type="submission" date="2020-11" db="EMBL/GenBank/DDBJ databases">
        <title>Chlorella ohadii genome sequencing and assembly.</title>
        <authorList>
            <person name="Murik O."/>
            <person name="Treves H."/>
            <person name="Kedem I."/>
            <person name="Shotland Y."/>
            <person name="Kaplan A."/>
        </authorList>
    </citation>
    <scope>NUCLEOTIDE SEQUENCE</scope>
    <source>
        <strain evidence="2">1</strain>
    </source>
</reference>
<protein>
    <recommendedName>
        <fullName evidence="1">Rhodanese domain-containing protein</fullName>
    </recommendedName>
</protein>
<dbReference type="InterPro" id="IPR036873">
    <property type="entry name" value="Rhodanese-like_dom_sf"/>
</dbReference>
<dbReference type="Pfam" id="PF00581">
    <property type="entry name" value="Rhodanese"/>
    <property type="match status" value="1"/>
</dbReference>
<feature type="domain" description="Rhodanese" evidence="1">
    <location>
        <begin position="65"/>
        <end position="178"/>
    </location>
</feature>
<accession>A0AAD5H6S5</accession>